<evidence type="ECO:0000313" key="1">
    <source>
        <dbReference type="EMBL" id="KAI4331209.1"/>
    </source>
</evidence>
<keyword evidence="2" id="KW-1185">Reference proteome</keyword>
<evidence type="ECO:0000313" key="2">
    <source>
        <dbReference type="Proteomes" id="UP001057402"/>
    </source>
</evidence>
<sequence>MHPSRSYPPALSAAIAISLLSIICFALLPFVTVGSSADGGLPEERKTVLGSRPPRCINKCLSCNPCLPTLVVQGHRVMKAEDDEYYLLAWKCRCRNKLFQP</sequence>
<reference evidence="2" key="1">
    <citation type="journal article" date="2023" name="Front. Plant Sci.">
        <title>Chromosomal-level genome assembly of Melastoma candidum provides insights into trichome evolution.</title>
        <authorList>
            <person name="Zhong Y."/>
            <person name="Wu W."/>
            <person name="Sun C."/>
            <person name="Zou P."/>
            <person name="Liu Y."/>
            <person name="Dai S."/>
            <person name="Zhou R."/>
        </authorList>
    </citation>
    <scope>NUCLEOTIDE SEQUENCE [LARGE SCALE GENOMIC DNA]</scope>
</reference>
<protein>
    <submittedName>
        <fullName evidence="1">Uncharacterized protein</fullName>
    </submittedName>
</protein>
<dbReference type="EMBL" id="CM042887">
    <property type="protein sequence ID" value="KAI4331209.1"/>
    <property type="molecule type" value="Genomic_DNA"/>
</dbReference>
<proteinExistence type="predicted"/>
<gene>
    <name evidence="1" type="ORF">MLD38_029415</name>
</gene>
<comment type="caution">
    <text evidence="1">The sequence shown here is derived from an EMBL/GenBank/DDBJ whole genome shotgun (WGS) entry which is preliminary data.</text>
</comment>
<dbReference type="Proteomes" id="UP001057402">
    <property type="component" value="Chromosome 8"/>
</dbReference>
<accession>A0ACB9N662</accession>
<organism evidence="1 2">
    <name type="scientific">Melastoma candidum</name>
    <dbReference type="NCBI Taxonomy" id="119954"/>
    <lineage>
        <taxon>Eukaryota</taxon>
        <taxon>Viridiplantae</taxon>
        <taxon>Streptophyta</taxon>
        <taxon>Embryophyta</taxon>
        <taxon>Tracheophyta</taxon>
        <taxon>Spermatophyta</taxon>
        <taxon>Magnoliopsida</taxon>
        <taxon>eudicotyledons</taxon>
        <taxon>Gunneridae</taxon>
        <taxon>Pentapetalae</taxon>
        <taxon>rosids</taxon>
        <taxon>malvids</taxon>
        <taxon>Myrtales</taxon>
        <taxon>Melastomataceae</taxon>
        <taxon>Melastomatoideae</taxon>
        <taxon>Melastomateae</taxon>
        <taxon>Melastoma</taxon>
    </lineage>
</organism>
<name>A0ACB9N662_9MYRT</name>